<gene>
    <name evidence="1" type="ORF">LCGC14_2953670</name>
</gene>
<reference evidence="1" key="1">
    <citation type="journal article" date="2015" name="Nature">
        <title>Complex archaea that bridge the gap between prokaryotes and eukaryotes.</title>
        <authorList>
            <person name="Spang A."/>
            <person name="Saw J.H."/>
            <person name="Jorgensen S.L."/>
            <person name="Zaremba-Niedzwiedzka K."/>
            <person name="Martijn J."/>
            <person name="Lind A.E."/>
            <person name="van Eijk R."/>
            <person name="Schleper C."/>
            <person name="Guy L."/>
            <person name="Ettema T.J."/>
        </authorList>
    </citation>
    <scope>NUCLEOTIDE SEQUENCE</scope>
</reference>
<dbReference type="EMBL" id="LAZR01059590">
    <property type="protein sequence ID" value="KKK67479.1"/>
    <property type="molecule type" value="Genomic_DNA"/>
</dbReference>
<organism evidence="1">
    <name type="scientific">marine sediment metagenome</name>
    <dbReference type="NCBI Taxonomy" id="412755"/>
    <lineage>
        <taxon>unclassified sequences</taxon>
        <taxon>metagenomes</taxon>
        <taxon>ecological metagenomes</taxon>
    </lineage>
</organism>
<accession>A0A0F8ZM61</accession>
<evidence type="ECO:0000313" key="1">
    <source>
        <dbReference type="EMBL" id="KKK67479.1"/>
    </source>
</evidence>
<comment type="caution">
    <text evidence="1">The sequence shown here is derived from an EMBL/GenBank/DDBJ whole genome shotgun (WGS) entry which is preliminary data.</text>
</comment>
<sequence length="150" mass="16813">MTLRRSGTWTGINGPGFSTKLAYGKRSAGCVESGCFQVSYRHMSVFRQDELPMSESRVKGISTLPEAPDSYLCEECDQVTAIYLSAPNPFDRTDTITGCPNCQSVDSLVRACWKCNRRGTIGTTASTEFRYIHTCFEHNPERVLEEQTHE</sequence>
<protein>
    <submittedName>
        <fullName evidence="1">Uncharacterized protein</fullName>
    </submittedName>
</protein>
<name>A0A0F8ZM61_9ZZZZ</name>
<dbReference type="AlphaFoldDB" id="A0A0F8ZM61"/>
<proteinExistence type="predicted"/>